<gene>
    <name evidence="1" type="ORF">ORQ98_16840</name>
</gene>
<organism evidence="1 2">
    <name type="scientific">Spartinivicinus poritis</name>
    <dbReference type="NCBI Taxonomy" id="2994640"/>
    <lineage>
        <taxon>Bacteria</taxon>
        <taxon>Pseudomonadati</taxon>
        <taxon>Pseudomonadota</taxon>
        <taxon>Gammaproteobacteria</taxon>
        <taxon>Oceanospirillales</taxon>
        <taxon>Zooshikellaceae</taxon>
        <taxon>Spartinivicinus</taxon>
    </lineage>
</organism>
<dbReference type="RefSeq" id="WP_274689954.1">
    <property type="nucleotide sequence ID" value="NZ_JAPMOU010000022.1"/>
</dbReference>
<keyword evidence="2" id="KW-1185">Reference proteome</keyword>
<proteinExistence type="predicted"/>
<dbReference type="EMBL" id="JAPMOU010000022">
    <property type="protein sequence ID" value="MDE1463622.1"/>
    <property type="molecule type" value="Genomic_DNA"/>
</dbReference>
<evidence type="ECO:0000313" key="2">
    <source>
        <dbReference type="Proteomes" id="UP001528823"/>
    </source>
</evidence>
<dbReference type="Proteomes" id="UP001528823">
    <property type="component" value="Unassembled WGS sequence"/>
</dbReference>
<comment type="caution">
    <text evidence="1">The sequence shown here is derived from an EMBL/GenBank/DDBJ whole genome shotgun (WGS) entry which is preliminary data.</text>
</comment>
<protein>
    <submittedName>
        <fullName evidence="1">Uncharacterized protein</fullName>
    </submittedName>
</protein>
<sequence>MKFFKKSVSCIFIVFLLSVSTFTYSGSWIVLSDWNTDDIEEVNSAISYDNNKSMNKLLELYKQGIAENIYLDPNYKVGSSNVLTINFVLNAATQEEAIKILNTIPLIKNSDIKVQLIETGMFWLGRVSDTAK</sequence>
<reference evidence="1 2" key="1">
    <citation type="submission" date="2022-11" db="EMBL/GenBank/DDBJ databases">
        <title>Spartinivicinus poritis sp. nov., isolated from scleractinian coral Porites lutea.</title>
        <authorList>
            <person name="Zhang G."/>
            <person name="Cai L."/>
            <person name="Wei Q."/>
        </authorList>
    </citation>
    <scope>NUCLEOTIDE SEQUENCE [LARGE SCALE GENOMIC DNA]</scope>
    <source>
        <strain evidence="1 2">A2-2</strain>
    </source>
</reference>
<evidence type="ECO:0000313" key="1">
    <source>
        <dbReference type="EMBL" id="MDE1463622.1"/>
    </source>
</evidence>
<accession>A0ABT5UBC8</accession>
<name>A0ABT5UBC8_9GAMM</name>